<dbReference type="GO" id="GO:0005524">
    <property type="term" value="F:ATP binding"/>
    <property type="evidence" value="ECO:0007669"/>
    <property type="project" value="UniProtKB-UniRule"/>
</dbReference>
<dbReference type="InterPro" id="IPR000594">
    <property type="entry name" value="ThiF_NAD_FAD-bd"/>
</dbReference>
<feature type="binding site" evidence="11">
    <location>
        <position position="78"/>
    </location>
    <ligand>
        <name>ATP</name>
        <dbReference type="ChEBI" id="CHEBI:30616"/>
    </ligand>
</feature>
<evidence type="ECO:0000259" key="16">
    <source>
        <dbReference type="Pfam" id="PF10585"/>
    </source>
</evidence>
<evidence type="ECO:0000256" key="3">
    <source>
        <dbReference type="ARBA" id="ARBA00022723"/>
    </source>
</evidence>
<keyword evidence="4 9" id="KW-0547">Nucleotide-binding</keyword>
<feature type="region of interest" description="Disordered" evidence="14">
    <location>
        <begin position="545"/>
        <end position="571"/>
    </location>
</feature>
<comment type="caution">
    <text evidence="17">The sequence shown here is derived from an EMBL/GenBank/DDBJ whole genome shotgun (WGS) entry which is preliminary data.</text>
</comment>
<sequence length="597" mass="66712">MNSNRESYNIRVLGQELYNKVAESKILLVGAGGIGCELLKDLVMSGFKDILVIDLDTIDISNLNRQFLFQRQHVKKAKAHVAKESAIKFNPSAKIESLQNNIKESQFSVQWFKQFTMVLNALDNLDARRHVNAMCLAADVPLVESGTQGYLGQAYVIKKFETECFDCQPKPTPTTYPVCTIRSTPSAPIHCIVWAKSFLFNQLFGNSEDEEALEADNSEENAQELAALSRETAELKLIKAAAGSADYAKKVFDKVYNTDIKRLLSMDSMWKNRAMPTPLEFDILESESTEAKTLTDGLADQKVWTLKENFEMFKDSVVRLAKRYLKEKETQSDAILSFDKDDDDAMDFVTAASNLRAHVFNISSKSLFDVKSMAGNIIPAIATTNAVIAGFVIMKAYGILRGDIKNNPRTYLTTGSRLVQEANTEPNPNCGVCRSRSATVKVDFDKTTLNDIIQKVILVSQEQGGAGMVEDEVAIMDGSRMIYDIEFDDSVNLKLRDVGLKPGTIIRITQDDGGEDVDLILEEFDTKEEHDGSLKLMNAIPKPLMSKSEAEERKRKLDEDEDEHLAQQTAKKAKVSHQIIDNVVVLEDDEEEIVLLD</sequence>
<dbReference type="PIRSF" id="PIRSF039133">
    <property type="entry name" value="SUMO_E1B"/>
    <property type="match status" value="1"/>
</dbReference>
<organism evidence="17 18">
    <name type="scientific">Mucor plumbeus</name>
    <dbReference type="NCBI Taxonomy" id="97098"/>
    <lineage>
        <taxon>Eukaryota</taxon>
        <taxon>Fungi</taxon>
        <taxon>Fungi incertae sedis</taxon>
        <taxon>Mucoromycota</taxon>
        <taxon>Mucoromycotina</taxon>
        <taxon>Mucoromycetes</taxon>
        <taxon>Mucorales</taxon>
        <taxon>Mucorineae</taxon>
        <taxon>Mucoraceae</taxon>
        <taxon>Mucor</taxon>
    </lineage>
</organism>
<dbReference type="InterPro" id="IPR033127">
    <property type="entry name" value="UBQ-activ_enz_E1_Cys_AS"/>
</dbReference>
<dbReference type="InterPro" id="IPR019572">
    <property type="entry name" value="UBA_E1_SCCH"/>
</dbReference>
<dbReference type="UniPathway" id="UPA00886"/>
<dbReference type="Pfam" id="PF00899">
    <property type="entry name" value="ThiF"/>
    <property type="match status" value="1"/>
</dbReference>
<evidence type="ECO:0000313" key="17">
    <source>
        <dbReference type="EMBL" id="KAG2189987.1"/>
    </source>
</evidence>
<evidence type="ECO:0000256" key="1">
    <source>
        <dbReference type="ARBA" id="ARBA00004718"/>
    </source>
</evidence>
<keyword evidence="7 9" id="KW-0067">ATP-binding</keyword>
<dbReference type="GO" id="GO:0046872">
    <property type="term" value="F:metal ion binding"/>
    <property type="evidence" value="ECO:0007669"/>
    <property type="project" value="UniProtKB-KW"/>
</dbReference>
<dbReference type="GO" id="GO:0031510">
    <property type="term" value="C:SUMO activating enzyme complex"/>
    <property type="evidence" value="ECO:0007669"/>
    <property type="project" value="UniProtKB-UniRule"/>
</dbReference>
<name>A0A8H7QCM5_9FUNG</name>
<evidence type="ECO:0000256" key="5">
    <source>
        <dbReference type="ARBA" id="ARBA00022786"/>
    </source>
</evidence>
<dbReference type="InterPro" id="IPR030661">
    <property type="entry name" value="Uba2"/>
</dbReference>
<feature type="binding site" evidence="11">
    <location>
        <position position="54"/>
    </location>
    <ligand>
        <name>ATP</name>
        <dbReference type="ChEBI" id="CHEBI:30616"/>
    </ligand>
</feature>
<feature type="binding site" evidence="11">
    <location>
        <begin position="30"/>
        <end position="35"/>
    </location>
    <ligand>
        <name>ATP</name>
        <dbReference type="ChEBI" id="CHEBI:30616"/>
    </ligand>
</feature>
<evidence type="ECO:0000256" key="4">
    <source>
        <dbReference type="ARBA" id="ARBA00022741"/>
    </source>
</evidence>
<feature type="compositionally biased region" description="Basic and acidic residues" evidence="14">
    <location>
        <begin position="548"/>
        <end position="558"/>
    </location>
</feature>
<evidence type="ECO:0000256" key="2">
    <source>
        <dbReference type="ARBA" id="ARBA00005673"/>
    </source>
</evidence>
<evidence type="ECO:0000256" key="7">
    <source>
        <dbReference type="ARBA" id="ARBA00022840"/>
    </source>
</evidence>
<dbReference type="Gene3D" id="1.10.10.520">
    <property type="entry name" value="Ubiquitin activating enzymes (Uba3). Chain: B, domain 2"/>
    <property type="match status" value="1"/>
</dbReference>
<feature type="binding site" evidence="12">
    <location>
        <position position="433"/>
    </location>
    <ligand>
        <name>Zn(2+)</name>
        <dbReference type="ChEBI" id="CHEBI:29105"/>
    </ligand>
</feature>
<dbReference type="Proteomes" id="UP000650833">
    <property type="component" value="Unassembled WGS sequence"/>
</dbReference>
<dbReference type="GO" id="GO:0019948">
    <property type="term" value="F:SUMO activating enzyme activity"/>
    <property type="evidence" value="ECO:0007669"/>
    <property type="project" value="UniProtKB-UniRule"/>
</dbReference>
<comment type="similarity">
    <text evidence="2 9">Belongs to the ubiquitin-activating E1 family.</text>
</comment>
<evidence type="ECO:0000256" key="9">
    <source>
        <dbReference type="PIRNR" id="PIRNR039133"/>
    </source>
</evidence>
<evidence type="ECO:0000256" key="8">
    <source>
        <dbReference type="ARBA" id="ARBA00073512"/>
    </source>
</evidence>
<dbReference type="GO" id="GO:0005737">
    <property type="term" value="C:cytoplasm"/>
    <property type="evidence" value="ECO:0007669"/>
    <property type="project" value="TreeGrafter"/>
</dbReference>
<dbReference type="OrthoDB" id="10255449at2759"/>
<dbReference type="InterPro" id="IPR042449">
    <property type="entry name" value="Ub-E1_IAD_1"/>
</dbReference>
<dbReference type="GO" id="GO:0016925">
    <property type="term" value="P:protein sumoylation"/>
    <property type="evidence" value="ECO:0007669"/>
    <property type="project" value="UniProtKB-UniRule"/>
</dbReference>
<dbReference type="FunFam" id="3.50.50.80:FF:000004">
    <property type="entry name" value="Ubiquitin-activating enzyme E1-like"/>
    <property type="match status" value="1"/>
</dbReference>
<evidence type="ECO:0000256" key="6">
    <source>
        <dbReference type="ARBA" id="ARBA00022833"/>
    </source>
</evidence>
<feature type="binding site" evidence="12">
    <location>
        <position position="167"/>
    </location>
    <ligand>
        <name>Zn(2+)</name>
        <dbReference type="ChEBI" id="CHEBI:29105"/>
    </ligand>
</feature>
<keyword evidence="18" id="KW-1185">Reference proteome</keyword>
<dbReference type="InterPro" id="IPR023318">
    <property type="entry name" value="Ub_act_enz_dom_a_sf"/>
</dbReference>
<dbReference type="PANTHER" id="PTHR10953">
    <property type="entry name" value="UBIQUITIN-ACTIVATING ENZYME E1"/>
    <property type="match status" value="1"/>
</dbReference>
<dbReference type="InterPro" id="IPR045886">
    <property type="entry name" value="ThiF/MoeB/HesA"/>
</dbReference>
<accession>A0A8H7QCM5</accession>
<dbReference type="EMBL" id="JAEPRC010001098">
    <property type="protein sequence ID" value="KAG2189987.1"/>
    <property type="molecule type" value="Genomic_DNA"/>
</dbReference>
<gene>
    <name evidence="17" type="ORF">INT46_007406</name>
</gene>
<keyword evidence="3 9" id="KW-0479">Metal-binding</keyword>
<proteinExistence type="inferred from homology"/>
<feature type="binding site" evidence="12">
    <location>
        <position position="164"/>
    </location>
    <ligand>
        <name>Zn(2+)</name>
        <dbReference type="ChEBI" id="CHEBI:29105"/>
    </ligand>
</feature>
<dbReference type="SUPFAM" id="SSF69572">
    <property type="entry name" value="Activating enzymes of the ubiquitin-like proteins"/>
    <property type="match status" value="1"/>
</dbReference>
<dbReference type="PROSITE" id="PS00865">
    <property type="entry name" value="UBIQUITIN_ACTIVAT_2"/>
    <property type="match status" value="1"/>
</dbReference>
<evidence type="ECO:0000256" key="10">
    <source>
        <dbReference type="PIRSR" id="PIRSR039133-1"/>
    </source>
</evidence>
<evidence type="ECO:0000256" key="13">
    <source>
        <dbReference type="PROSITE-ProRule" id="PRU10132"/>
    </source>
</evidence>
<feature type="domain" description="Ubiquitin-activating enzyme SCCH" evidence="16">
    <location>
        <begin position="321"/>
        <end position="371"/>
    </location>
</feature>
<keyword evidence="5 9" id="KW-0833">Ubl conjugation pathway</keyword>
<feature type="domain" description="THIF-type NAD/FAD binding fold" evidence="15">
    <location>
        <begin position="8"/>
        <end position="431"/>
    </location>
</feature>
<dbReference type="Gene3D" id="3.50.50.80">
    <property type="entry name" value="Ubiquitin-activating enzyme E1, inactive adenylation domain, subdomain 1"/>
    <property type="match status" value="1"/>
</dbReference>
<dbReference type="FunFam" id="1.10.10.520:FF:000011">
    <property type="entry name" value="Ubiquitin-activating enzyme E1-like"/>
    <property type="match status" value="1"/>
</dbReference>
<evidence type="ECO:0000256" key="14">
    <source>
        <dbReference type="SAM" id="MobiDB-lite"/>
    </source>
</evidence>
<comment type="subunit">
    <text evidence="9">Heterodimer.</text>
</comment>
<reference evidence="17" key="1">
    <citation type="submission" date="2020-12" db="EMBL/GenBank/DDBJ databases">
        <title>Metabolic potential, ecology and presence of endohyphal bacteria is reflected in genomic diversity of Mucoromycotina.</title>
        <authorList>
            <person name="Muszewska A."/>
            <person name="Okrasinska A."/>
            <person name="Steczkiewicz K."/>
            <person name="Drgas O."/>
            <person name="Orlowska M."/>
            <person name="Perlinska-Lenart U."/>
            <person name="Aleksandrzak-Piekarczyk T."/>
            <person name="Szatraj K."/>
            <person name="Zielenkiewicz U."/>
            <person name="Pilsyk S."/>
            <person name="Malc E."/>
            <person name="Mieczkowski P."/>
            <person name="Kruszewska J.S."/>
            <person name="Biernat P."/>
            <person name="Pawlowska J."/>
        </authorList>
    </citation>
    <scope>NUCLEOTIDE SEQUENCE</scope>
    <source>
        <strain evidence="17">CBS 226.32</strain>
    </source>
</reference>
<feature type="active site" description="Glycyl thioester intermediate" evidence="10 13">
    <location>
        <position position="179"/>
    </location>
</feature>
<keyword evidence="6 9" id="KW-0862">Zinc</keyword>
<evidence type="ECO:0000259" key="15">
    <source>
        <dbReference type="Pfam" id="PF00899"/>
    </source>
</evidence>
<evidence type="ECO:0000313" key="18">
    <source>
        <dbReference type="Proteomes" id="UP000650833"/>
    </source>
</evidence>
<dbReference type="AlphaFoldDB" id="A0A8H7QCM5"/>
<dbReference type="FunFam" id="3.40.50.720:FF:000618">
    <property type="entry name" value="SUMO-activating enzyme subunit 2"/>
    <property type="match status" value="1"/>
</dbReference>
<dbReference type="InterPro" id="IPR035985">
    <property type="entry name" value="Ubiquitin-activating_enz"/>
</dbReference>
<comment type="pathway">
    <text evidence="1 9">Protein modification; protein sumoylation.</text>
</comment>
<dbReference type="Gene3D" id="3.10.290.20">
    <property type="entry name" value="Ubiquitin-like 2 activating enzyme e1b. Chain: B, domain 3"/>
    <property type="match status" value="1"/>
</dbReference>
<feature type="binding site" evidence="12">
    <location>
        <position position="430"/>
    </location>
    <ligand>
        <name>Zn(2+)</name>
        <dbReference type="ChEBI" id="CHEBI:29105"/>
    </ligand>
</feature>
<evidence type="ECO:0000256" key="12">
    <source>
        <dbReference type="PIRSR" id="PIRSR039133-3"/>
    </source>
</evidence>
<feature type="binding site" evidence="11">
    <location>
        <begin position="62"/>
        <end position="65"/>
    </location>
    <ligand>
        <name>ATP</name>
        <dbReference type="ChEBI" id="CHEBI:30616"/>
    </ligand>
</feature>
<feature type="binding site" evidence="11">
    <location>
        <begin position="123"/>
        <end position="128"/>
    </location>
    <ligand>
        <name>ATP</name>
        <dbReference type="ChEBI" id="CHEBI:30616"/>
    </ligand>
</feature>
<dbReference type="Pfam" id="PF10585">
    <property type="entry name" value="UBA_E1_SCCH"/>
    <property type="match status" value="1"/>
</dbReference>
<protein>
    <recommendedName>
        <fullName evidence="8 9">Ubiquitin-activating enzyme E1-like</fullName>
    </recommendedName>
</protein>
<dbReference type="PANTHER" id="PTHR10953:SF5">
    <property type="entry name" value="SUMO-ACTIVATING ENZYME SUBUNIT 2"/>
    <property type="match status" value="1"/>
</dbReference>
<evidence type="ECO:0000256" key="11">
    <source>
        <dbReference type="PIRSR" id="PIRSR039133-2"/>
    </source>
</evidence>